<organism evidence="1">
    <name type="scientific">viral metagenome</name>
    <dbReference type="NCBI Taxonomy" id="1070528"/>
    <lineage>
        <taxon>unclassified sequences</taxon>
        <taxon>metagenomes</taxon>
        <taxon>organismal metagenomes</taxon>
    </lineage>
</organism>
<gene>
    <name evidence="1" type="ORF">MM415B04792_0002</name>
</gene>
<sequence>MHRGFVKQWRKEPESDIWDMPPLAYKLWRYILIAADYKTGTLKRSCPQLAEALQWTENNAVVIPHRKTIRRHLALLEKAGSLVSVKTGTLSRTCYVITICNWATYQNGAGGLVPTNAEGLSHPMTAVQEVGSCSTPAVSGCSVAVQPSCPEPNNGSAPEKMGVKDKLKKLCDDHPWVLDLLKTKWLAHAKLPPSADSPSAKFKIADTILKLHTIDGYPITDVGRILEHAATVWFPRGMIGSPASLRDWTTKKDRKVHEAIWAQLDAAGSDDNSMAELLERIG</sequence>
<proteinExistence type="predicted"/>
<reference evidence="1" key="1">
    <citation type="submission" date="2020-03" db="EMBL/GenBank/DDBJ databases">
        <title>The deep terrestrial virosphere.</title>
        <authorList>
            <person name="Holmfeldt K."/>
            <person name="Nilsson E."/>
            <person name="Simone D."/>
            <person name="Lopez-Fernandez M."/>
            <person name="Wu X."/>
            <person name="de Brujin I."/>
            <person name="Lundin D."/>
            <person name="Andersson A."/>
            <person name="Bertilsson S."/>
            <person name="Dopson M."/>
        </authorList>
    </citation>
    <scope>NUCLEOTIDE SEQUENCE</scope>
    <source>
        <strain evidence="1">MM415B04792</strain>
    </source>
</reference>
<name>A0A6M3LFX1_9ZZZZ</name>
<dbReference type="AlphaFoldDB" id="A0A6M3LFX1"/>
<dbReference type="EMBL" id="MT143048">
    <property type="protein sequence ID" value="QJA92214.1"/>
    <property type="molecule type" value="Genomic_DNA"/>
</dbReference>
<evidence type="ECO:0000313" key="1">
    <source>
        <dbReference type="EMBL" id="QJA92214.1"/>
    </source>
</evidence>
<accession>A0A6M3LFX1</accession>
<protein>
    <submittedName>
        <fullName evidence="1">Uncharacterized protein</fullName>
    </submittedName>
</protein>